<feature type="compositionally biased region" description="Low complexity" evidence="2">
    <location>
        <begin position="204"/>
        <end position="214"/>
    </location>
</feature>
<dbReference type="EMBL" id="CAUYUJ010019893">
    <property type="protein sequence ID" value="CAK0894421.1"/>
    <property type="molecule type" value="Genomic_DNA"/>
</dbReference>
<feature type="compositionally biased region" description="Low complexity" evidence="2">
    <location>
        <begin position="350"/>
        <end position="362"/>
    </location>
</feature>
<keyword evidence="6" id="KW-1185">Reference proteome</keyword>
<evidence type="ECO:0000259" key="4">
    <source>
        <dbReference type="PROSITE" id="PS50103"/>
    </source>
</evidence>
<evidence type="ECO:0000256" key="1">
    <source>
        <dbReference type="PROSITE-ProRule" id="PRU00723"/>
    </source>
</evidence>
<feature type="compositionally biased region" description="Acidic residues" evidence="2">
    <location>
        <begin position="192"/>
        <end position="203"/>
    </location>
</feature>
<dbReference type="SUPFAM" id="SSF53098">
    <property type="entry name" value="Ribonuclease H-like"/>
    <property type="match status" value="1"/>
</dbReference>
<feature type="compositionally biased region" description="Pro residues" evidence="2">
    <location>
        <begin position="370"/>
        <end position="380"/>
    </location>
</feature>
<feature type="region of interest" description="Disordered" evidence="2">
    <location>
        <begin position="1402"/>
        <end position="1433"/>
    </location>
</feature>
<keyword evidence="1" id="KW-0479">Metal-binding</keyword>
<feature type="region of interest" description="Disordered" evidence="2">
    <location>
        <begin position="307"/>
        <end position="396"/>
    </location>
</feature>
<feature type="compositionally biased region" description="Basic and acidic residues" evidence="2">
    <location>
        <begin position="679"/>
        <end position="689"/>
    </location>
</feature>
<dbReference type="InterPro" id="IPR000571">
    <property type="entry name" value="Znf_CCCH"/>
</dbReference>
<protein>
    <recommendedName>
        <fullName evidence="7">Retrovirus-related Pol polyprotein from transposon TNT 1-94</fullName>
    </recommendedName>
</protein>
<feature type="compositionally biased region" description="Basic and acidic residues" evidence="2">
    <location>
        <begin position="1412"/>
        <end position="1428"/>
    </location>
</feature>
<keyword evidence="1" id="KW-0863">Zinc-finger</keyword>
<evidence type="ECO:0000313" key="5">
    <source>
        <dbReference type="EMBL" id="CAK0894421.1"/>
    </source>
</evidence>
<dbReference type="PROSITE" id="PS50103">
    <property type="entry name" value="ZF_C3H1"/>
    <property type="match status" value="1"/>
</dbReference>
<dbReference type="Pfam" id="PF07727">
    <property type="entry name" value="RVT_2"/>
    <property type="match status" value="1"/>
</dbReference>
<dbReference type="InterPro" id="IPR002219">
    <property type="entry name" value="PKC_DAG/PE"/>
</dbReference>
<feature type="compositionally biased region" description="Gly residues" evidence="2">
    <location>
        <begin position="327"/>
        <end position="338"/>
    </location>
</feature>
<keyword evidence="1" id="KW-0862">Zinc</keyword>
<sequence length="1844" mass="191531">MHFRQCRACFDVLVGPSVACGHCGAEVHARCMQVVSMAPVCYTCLGVRDMFLAQRRATWTGHVASQMGRAVASGSQLAGQVVGATAIGVATGAARLISGAVAGARQTFSGASMIGGPARLDTPQALPQLAAGPPSISQAAGDGDRVAALEAEIVRLRAELESRAGGCATPGGGSGAGLLAPATPQPQGPAGDDAEEEDEEEEAGLQAAAETPAAAGTDAVAAAALAPNAGAMQDFAGADGGGPHSMAGGAATGSAAAATLMQQGLFGIATAGASSLQPPMPSTFGAAPLASGAATAAGASSTGFGAAFAGDQPPPGLGAGWPWAGSGAAGAGGSGSGGVPPPPSPWHLPQAAAAVAAAQQMGALGGRASGPPPPPPPPPAGGAGASSAPGDGAAGADAGLASVLSRVKGEDVPKLVWSKGTSKASVYEEWMQKSTLEITGLHSTIELWWGSLRASVEAAYEECISLDPLRRPLIRPQSSWAEAPGMRAVEMKFRPLLLEAMPETIQSQALATRQLARSEIVFAAAVEAGPGALRDREATLKAVERRGLPGAPPVAECYAALQRWKFELTRLQRLGATAPDPAIQLSTLSFEHRPFSYEMSRGISGASSCSQAAVDEYWRYLAAEARELSGGDSAAKAPNVAAKVAALEQQIRQQTQRQPQTNARPDPKAKAKAKVKAKAKPEAKGKGKSGEPGQRPCRFFESDGGCRNGAQCTSLHQRPEKSEGKCFNCGAIGRKIDSCLRPRADPAARVANAGTAGDAAAAAAGASGPPAAGGGQPSGPPPALPKTAEAFAAALQQAEARGRSEGGQLMLNSLAAQGSGAGASARLAGGADGEAFWTSPAGPPPPRAKMALPAGDFAALERAAAAAAAPASASTLKRDQLGRPLLLADTGASHELVSYGHVAGEPASPPVATTSVELQIATGGREAQLGVDEKLYVYSPTELQPLFPLAAVNEELGLQMTWSPSICEVRLPDGRAIDFIRDGGSIYLDEDSADVLRQLRTAMRERRARAALARAIAAAVSLHDLGRHRAEGHPRFMAECGECRRAAGRMRPHLRLDQTTRPGGQLSVDLSGSHPPGRRPSSWQEDQPRRAAYFMVAAFAVFTRSDAATAEENETFARAAAELQDPSASELADLEASLHPEAAASDAAGTVAQRAAMNAGLLIAVARARSQEEARGDEQCKDVQLPAEPRTWYYAWPLATKTASETLAAMESINVEVCAELDCKAVYRIHADRAGELAGPVIKREMAARHDIATTSTAGAEPNSNGRAERAVGLVKGKARAMLLAPVFTAADRQALWPAAVCHAAWCQRRAAQGRSFAGIPPFGAAVHARLKDQQGSFEPRAVPRVYLGAVPDVAHGALLGHKKGGEWHFEVSSSFVVDRAAADSSPAGPPGAAAASDRVALPALPPGLPPDHVEGRSYDVRDERGDDHDDDDAELPAFQEIDKESGMQPVSTAEIRASFGAEREGRRLALDSELSILRSMGAFEVLTEAESARVPKGKIIPMKVAAGTKPPLAAELGRRKQARACICGNYQERRAGEDVYSGNIDASSLRLVLAVAAAQRWSCSALDVATAFLNAPLPVEVGDIMVRPPSIFNHFGLIQPGELWRVRQAIYGLRIAPKAWGDKRDRQMRAMSIKYLGETCTLRQSHVDPCLWSVVAVSGKVAGYVCVYVDDFALFGPGAVVSELGRLMSARPDGYYVRQCECTNDLHEKWGLDRGNSAGTIAIEPLPAGDPELQGQEEPEIADIRLAQKITAEAEVTALAMGGLVQEGTEAVLNSMFVQPEVTKMWGDNSASLCIFQGHGSWRTRCLADRAAAIRARVEAKLLDLGHVPSEEQRADGLTKTFS</sequence>
<evidence type="ECO:0000313" key="6">
    <source>
        <dbReference type="Proteomes" id="UP001189429"/>
    </source>
</evidence>
<accession>A0ABN9X4W4</accession>
<evidence type="ECO:0008006" key="7">
    <source>
        <dbReference type="Google" id="ProtNLM"/>
    </source>
</evidence>
<feature type="compositionally biased region" description="Low complexity" evidence="2">
    <location>
        <begin position="646"/>
        <end position="661"/>
    </location>
</feature>
<feature type="domain" description="C3H1-type" evidence="4">
    <location>
        <begin position="691"/>
        <end position="719"/>
    </location>
</feature>
<organism evidence="5 6">
    <name type="scientific">Prorocentrum cordatum</name>
    <dbReference type="NCBI Taxonomy" id="2364126"/>
    <lineage>
        <taxon>Eukaryota</taxon>
        <taxon>Sar</taxon>
        <taxon>Alveolata</taxon>
        <taxon>Dinophyceae</taxon>
        <taxon>Prorocentrales</taxon>
        <taxon>Prorocentraceae</taxon>
        <taxon>Prorocentrum</taxon>
    </lineage>
</organism>
<comment type="caution">
    <text evidence="5">The sequence shown here is derived from an EMBL/GenBank/DDBJ whole genome shotgun (WGS) entry which is preliminary data.</text>
</comment>
<feature type="region of interest" description="Disordered" evidence="2">
    <location>
        <begin position="1051"/>
        <end position="1086"/>
    </location>
</feature>
<dbReference type="InterPro" id="IPR013103">
    <property type="entry name" value="RVT_2"/>
</dbReference>
<dbReference type="PROSITE" id="PS50081">
    <property type="entry name" value="ZF_DAG_PE_2"/>
    <property type="match status" value="1"/>
</dbReference>
<dbReference type="Gene3D" id="3.30.420.10">
    <property type="entry name" value="Ribonuclease H-like superfamily/Ribonuclease H"/>
    <property type="match status" value="1"/>
</dbReference>
<feature type="compositionally biased region" description="Low complexity" evidence="2">
    <location>
        <begin position="385"/>
        <end position="396"/>
    </location>
</feature>
<evidence type="ECO:0000256" key="2">
    <source>
        <dbReference type="SAM" id="MobiDB-lite"/>
    </source>
</evidence>
<dbReference type="InterPro" id="IPR012337">
    <property type="entry name" value="RNaseH-like_sf"/>
</dbReference>
<gene>
    <name evidence="5" type="ORF">PCOR1329_LOCUS73471</name>
</gene>
<feature type="compositionally biased region" description="Low complexity" evidence="2">
    <location>
        <begin position="1071"/>
        <end position="1082"/>
    </location>
</feature>
<name>A0ABN9X4W4_9DINO</name>
<dbReference type="Proteomes" id="UP001189429">
    <property type="component" value="Unassembled WGS sequence"/>
</dbReference>
<dbReference type="InterPro" id="IPR036397">
    <property type="entry name" value="RNaseH_sf"/>
</dbReference>
<reference evidence="5" key="1">
    <citation type="submission" date="2023-10" db="EMBL/GenBank/DDBJ databases">
        <authorList>
            <person name="Chen Y."/>
            <person name="Shah S."/>
            <person name="Dougan E. K."/>
            <person name="Thang M."/>
            <person name="Chan C."/>
        </authorList>
    </citation>
    <scope>NUCLEOTIDE SEQUENCE [LARGE SCALE GENOMIC DNA]</scope>
</reference>
<feature type="region of interest" description="Disordered" evidence="2">
    <location>
        <begin position="646"/>
        <end position="696"/>
    </location>
</feature>
<feature type="zinc finger region" description="C3H1-type" evidence="1">
    <location>
        <begin position="691"/>
        <end position="719"/>
    </location>
</feature>
<feature type="domain" description="Phorbol-ester/DAG-type" evidence="3">
    <location>
        <begin position="1"/>
        <end position="41"/>
    </location>
</feature>
<feature type="region of interest" description="Disordered" evidence="2">
    <location>
        <begin position="762"/>
        <end position="785"/>
    </location>
</feature>
<evidence type="ECO:0000259" key="3">
    <source>
        <dbReference type="PROSITE" id="PS50081"/>
    </source>
</evidence>
<feature type="region of interest" description="Disordered" evidence="2">
    <location>
        <begin position="164"/>
        <end position="214"/>
    </location>
</feature>
<proteinExistence type="predicted"/>